<gene>
    <name evidence="1" type="ORF">JCM15548_14706</name>
</gene>
<sequence>MAGKPKRFFKFVSSKDMSKIKRVAPVNVDVIKLYALLKLKISDQPNGFYTLLSEGRPLDNMIWWDFILESKRGFIQVWRTPHIIEAIYEFDDDDFDLVKFFNENINSHIKPILAAIKRFEKHTVYINHYKSYKECVRSLWAQIQKIDLSVPTSPTNHLSNEGELESYHKEVKKFIKNSIKFHTLGKSMVLNAAFQIESFLNLLIRVGCTQELKDFQEILDKYLRSEFMFRVRNLGFYVNLLVSNVDTKHQAIKDANELMILRNKYVHFEEDTAHNKIGEVSFDCAFPLHTISKDRPAIDTIKQIYHRPDFDTVKKAYETTNNFVSYIQSLIHPKVKKSVLFVLEQNPISYNELRGVYSSIFNPVSLDFFNIGNKEKKYEDGSRPTFKPAQPATSCIKYLGG</sequence>
<reference evidence="1 2" key="1">
    <citation type="journal article" date="2015" name="Microbes Environ.">
        <title>Distribution and evolution of nitrogen fixation genes in the phylum bacteroidetes.</title>
        <authorList>
            <person name="Inoue J."/>
            <person name="Oshima K."/>
            <person name="Suda W."/>
            <person name="Sakamoto M."/>
            <person name="Iino T."/>
            <person name="Noda S."/>
            <person name="Hongoh Y."/>
            <person name="Hattori M."/>
            <person name="Ohkuma M."/>
        </authorList>
    </citation>
    <scope>NUCLEOTIDE SEQUENCE [LARGE SCALE GENOMIC DNA]</scope>
    <source>
        <strain evidence="1">JCM 15548</strain>
    </source>
</reference>
<organism evidence="1 2">
    <name type="scientific">Geofilum rubicundum JCM 15548</name>
    <dbReference type="NCBI Taxonomy" id="1236989"/>
    <lineage>
        <taxon>Bacteria</taxon>
        <taxon>Pseudomonadati</taxon>
        <taxon>Bacteroidota</taxon>
        <taxon>Bacteroidia</taxon>
        <taxon>Marinilabiliales</taxon>
        <taxon>Marinilabiliaceae</taxon>
        <taxon>Geofilum</taxon>
    </lineage>
</organism>
<accession>A0A0E9LRB9</accession>
<dbReference type="Proteomes" id="UP000032900">
    <property type="component" value="Unassembled WGS sequence"/>
</dbReference>
<evidence type="ECO:0000313" key="1">
    <source>
        <dbReference type="EMBL" id="GAO27848.1"/>
    </source>
</evidence>
<dbReference type="AlphaFoldDB" id="A0A0E9LRB9"/>
<comment type="caution">
    <text evidence="1">The sequence shown here is derived from an EMBL/GenBank/DDBJ whole genome shotgun (WGS) entry which is preliminary data.</text>
</comment>
<keyword evidence="2" id="KW-1185">Reference proteome</keyword>
<name>A0A0E9LRB9_9BACT</name>
<dbReference type="RefSeq" id="WP_162198298.1">
    <property type="nucleotide sequence ID" value="NZ_BAZW01000115.1"/>
</dbReference>
<proteinExistence type="predicted"/>
<protein>
    <submittedName>
        <fullName evidence="1">Uncharacterized protein</fullName>
    </submittedName>
</protein>
<evidence type="ECO:0000313" key="2">
    <source>
        <dbReference type="Proteomes" id="UP000032900"/>
    </source>
</evidence>
<dbReference type="EMBL" id="BAZW01000115">
    <property type="protein sequence ID" value="GAO27848.1"/>
    <property type="molecule type" value="Genomic_DNA"/>
</dbReference>